<sequence>MVGPSHRDTPTFVKNTSSPQATSVFFSELPSKDDRPEAWDARIKSWTQILEEWSQLNNKFIFTIEGLADEFCKDGLRPICLAPIVDKMSRDGLLTTPQQILSYTESWTWWIIRKTISAVASPIRSPGTPSKSTKFVMVNLLRRKAQSMLEANDGHLTTVKKLKNQYVKEVMNVCPTPNELSQGLDAEHVNLCLHYLAPKGQGVKFTSDRQGLRSADSEIMSVQLTLDLITEQMNQMEEEILLAQRQALKSKQQGQTNTALMHLKRSKHLQCIRDKRQASMANLEILIAKMEEFQTDEQIAQAMQIGVDGLKIQFKKLNVDQVENIREELDEVLADQREVDQAIAGANEAVMSSAGVLVDDEELERELEGLMKEEVLMEAKRDEDFAGQFKMPSVPTHSPIRSPDKRITAAEADDMLRDLQEGVSRLGI</sequence>
<protein>
    <recommendedName>
        <fullName evidence="4">Charged multivesicular body protein 7</fullName>
    </recommendedName>
</protein>
<keyword evidence="1" id="KW-0175">Coiled coil</keyword>
<organism evidence="2 3">
    <name type="scientific">Planoprotostelium fungivorum</name>
    <dbReference type="NCBI Taxonomy" id="1890364"/>
    <lineage>
        <taxon>Eukaryota</taxon>
        <taxon>Amoebozoa</taxon>
        <taxon>Evosea</taxon>
        <taxon>Variosea</taxon>
        <taxon>Cavosteliida</taxon>
        <taxon>Cavosteliaceae</taxon>
        <taxon>Planoprotostelium</taxon>
    </lineage>
</organism>
<keyword evidence="3" id="KW-1185">Reference proteome</keyword>
<evidence type="ECO:0000313" key="2">
    <source>
        <dbReference type="EMBL" id="PRP89690.1"/>
    </source>
</evidence>
<dbReference type="InParanoid" id="A0A2P6P0H1"/>
<dbReference type="Proteomes" id="UP000241769">
    <property type="component" value="Unassembled WGS sequence"/>
</dbReference>
<dbReference type="OrthoDB" id="10250120at2759"/>
<dbReference type="GO" id="GO:0009898">
    <property type="term" value="C:cytoplasmic side of plasma membrane"/>
    <property type="evidence" value="ECO:0007669"/>
    <property type="project" value="TreeGrafter"/>
</dbReference>
<dbReference type="PANTHER" id="PTHR22761">
    <property type="entry name" value="CHARGED MULTIVESICULAR BODY PROTEIN"/>
    <property type="match status" value="1"/>
</dbReference>
<feature type="coiled-coil region" evidence="1">
    <location>
        <begin position="219"/>
        <end position="253"/>
    </location>
</feature>
<dbReference type="GO" id="GO:0005771">
    <property type="term" value="C:multivesicular body"/>
    <property type="evidence" value="ECO:0007669"/>
    <property type="project" value="TreeGrafter"/>
</dbReference>
<feature type="coiled-coil region" evidence="1">
    <location>
        <begin position="319"/>
        <end position="380"/>
    </location>
</feature>
<dbReference type="GO" id="GO:0000815">
    <property type="term" value="C:ESCRT III complex"/>
    <property type="evidence" value="ECO:0007669"/>
    <property type="project" value="TreeGrafter"/>
</dbReference>
<name>A0A2P6P0H1_9EUKA</name>
<dbReference type="EMBL" id="MDYQ01000001">
    <property type="protein sequence ID" value="PRP89690.1"/>
    <property type="molecule type" value="Genomic_DNA"/>
</dbReference>
<dbReference type="Pfam" id="PF25880">
    <property type="entry name" value="WHD_CHMP7_1st"/>
    <property type="match status" value="1"/>
</dbReference>
<reference evidence="2 3" key="1">
    <citation type="journal article" date="2018" name="Genome Biol. Evol.">
        <title>Multiple Roots of Fruiting Body Formation in Amoebozoa.</title>
        <authorList>
            <person name="Hillmann F."/>
            <person name="Forbes G."/>
            <person name="Novohradska S."/>
            <person name="Ferling I."/>
            <person name="Riege K."/>
            <person name="Groth M."/>
            <person name="Westermann M."/>
            <person name="Marz M."/>
            <person name="Spaller T."/>
            <person name="Winckler T."/>
            <person name="Schaap P."/>
            <person name="Glockner G."/>
        </authorList>
    </citation>
    <scope>NUCLEOTIDE SEQUENCE [LARGE SCALE GENOMIC DNA]</scope>
    <source>
        <strain evidence="2 3">Jena</strain>
    </source>
</reference>
<accession>A0A2P6P0H1</accession>
<dbReference type="STRING" id="1890364.A0A2P6P0H1"/>
<proteinExistence type="predicted"/>
<dbReference type="FunCoup" id="A0A2P6P0H1">
    <property type="interactions" value="106"/>
</dbReference>
<dbReference type="AlphaFoldDB" id="A0A2P6P0H1"/>
<dbReference type="Pfam" id="PF03357">
    <property type="entry name" value="Snf7"/>
    <property type="match status" value="1"/>
</dbReference>
<dbReference type="PANTHER" id="PTHR22761:SF96">
    <property type="entry name" value="BCDNA.GH08385"/>
    <property type="match status" value="1"/>
</dbReference>
<evidence type="ECO:0000256" key="1">
    <source>
        <dbReference type="SAM" id="Coils"/>
    </source>
</evidence>
<dbReference type="InterPro" id="IPR005024">
    <property type="entry name" value="Snf7_fam"/>
</dbReference>
<dbReference type="GO" id="GO:0006900">
    <property type="term" value="P:vesicle budding from membrane"/>
    <property type="evidence" value="ECO:0007669"/>
    <property type="project" value="TreeGrafter"/>
</dbReference>
<evidence type="ECO:0008006" key="4">
    <source>
        <dbReference type="Google" id="ProtNLM"/>
    </source>
</evidence>
<dbReference type="GO" id="GO:0032511">
    <property type="term" value="P:late endosome to vacuole transport via multivesicular body sorting pathway"/>
    <property type="evidence" value="ECO:0007669"/>
    <property type="project" value="TreeGrafter"/>
</dbReference>
<evidence type="ECO:0000313" key="3">
    <source>
        <dbReference type="Proteomes" id="UP000241769"/>
    </source>
</evidence>
<gene>
    <name evidence="2" type="ORF">PROFUN_00032</name>
</gene>
<comment type="caution">
    <text evidence="2">The sequence shown here is derived from an EMBL/GenBank/DDBJ whole genome shotgun (WGS) entry which is preliminary data.</text>
</comment>